<organism evidence="1">
    <name type="scientific">Tolypothrix bouteillei VB521301</name>
    <dbReference type="NCBI Taxonomy" id="1479485"/>
    <lineage>
        <taxon>Bacteria</taxon>
        <taxon>Bacillati</taxon>
        <taxon>Cyanobacteriota</taxon>
        <taxon>Cyanophyceae</taxon>
        <taxon>Nostocales</taxon>
        <taxon>Tolypothrichaceae</taxon>
        <taxon>Tolypothrix</taxon>
    </lineage>
</organism>
<evidence type="ECO:0000313" key="1">
    <source>
        <dbReference type="EMBL" id="KIE12523.1"/>
    </source>
</evidence>
<comment type="caution">
    <text evidence="1">The sequence shown here is derived from an EMBL/GenBank/DDBJ whole genome shotgun (WGS) entry which is preliminary data.</text>
</comment>
<dbReference type="AlphaFoldDB" id="A0A0C1RA38"/>
<proteinExistence type="predicted"/>
<sequence length="109" mass="12514">MVSQQDKTPEKVRIKDSYRERIFAESQRLGKSYLETLYFIVDCYFAFKQGALPVHSTQGVLPVHSTVVNYQPEPTEQNLPVVDEPTHIPDNLQVESVDGEEGFTLDWEL</sequence>
<dbReference type="STRING" id="1479485.DA73_0209375"/>
<accession>A0A0C1RA38</accession>
<gene>
    <name evidence="1" type="ORF">DA73_0209375</name>
</gene>
<protein>
    <submittedName>
        <fullName evidence="1">Uncharacterized protein</fullName>
    </submittedName>
</protein>
<dbReference type="EMBL" id="JHEG02000036">
    <property type="protein sequence ID" value="KIE12523.1"/>
    <property type="molecule type" value="Genomic_DNA"/>
</dbReference>
<name>A0A0C1RA38_9CYAN</name>
<dbReference type="OrthoDB" id="487586at2"/>
<reference evidence="1" key="1">
    <citation type="journal article" date="2015" name="Genome Announc.">
        <title>Draft Genome Sequence of Tolypothrix boutellei Strain VB521301.</title>
        <authorList>
            <person name="Chandrababunaidu M.M."/>
            <person name="Singh D."/>
            <person name="Sen D."/>
            <person name="Bhan S."/>
            <person name="Das S."/>
            <person name="Gupta A."/>
            <person name="Adhikary S.P."/>
            <person name="Tripathy S."/>
        </authorList>
    </citation>
    <scope>NUCLEOTIDE SEQUENCE</scope>
    <source>
        <strain evidence="1">VB521301</strain>
    </source>
</reference>